<dbReference type="EMBL" id="RXLQ01000008">
    <property type="protein sequence ID" value="RSZ57818.1"/>
    <property type="molecule type" value="Genomic_DNA"/>
</dbReference>
<proteinExistence type="predicted"/>
<gene>
    <name evidence="1" type="ORF">EJB06_15925</name>
</gene>
<dbReference type="RefSeq" id="WP_126075029.1">
    <property type="nucleotide sequence ID" value="NZ_CP051166.1"/>
</dbReference>
<accession>A0A430HJW5</accession>
<keyword evidence="2" id="KW-1185">Reference proteome</keyword>
<comment type="caution">
    <text evidence="1">The sequence shown here is derived from an EMBL/GenBank/DDBJ whole genome shotgun (WGS) entry which is preliminary data.</text>
</comment>
<name>A0A430HJW5_9BURK</name>
<protein>
    <submittedName>
        <fullName evidence="1">Uncharacterized protein</fullName>
    </submittedName>
</protein>
<sequence length="135" mass="15420">MSDDKFDQAAFKIFRMTHEDELKWVSKPLPRTLAPGSDSLFPVYFETTYQGRRLGLFQERSWPPSREARMAGLDGAGDAWRTAARLVLIGEHDEIMFVFPPSRQINGLLDAVRYKDANVGEFLDELLKSEPVDVK</sequence>
<dbReference type="OrthoDB" id="8779252at2"/>
<evidence type="ECO:0000313" key="1">
    <source>
        <dbReference type="EMBL" id="RSZ57818.1"/>
    </source>
</evidence>
<organism evidence="1 2">
    <name type="scientific">Massilia atriviolacea</name>
    <dbReference type="NCBI Taxonomy" id="2495579"/>
    <lineage>
        <taxon>Bacteria</taxon>
        <taxon>Pseudomonadati</taxon>
        <taxon>Pseudomonadota</taxon>
        <taxon>Betaproteobacteria</taxon>
        <taxon>Burkholderiales</taxon>
        <taxon>Oxalobacteraceae</taxon>
        <taxon>Telluria group</taxon>
        <taxon>Massilia</taxon>
    </lineage>
</organism>
<dbReference type="Proteomes" id="UP000278085">
    <property type="component" value="Unassembled WGS sequence"/>
</dbReference>
<reference evidence="1 2" key="1">
    <citation type="submission" date="2018-12" db="EMBL/GenBank/DDBJ databases">
        <authorList>
            <person name="Yang E."/>
        </authorList>
    </citation>
    <scope>NUCLEOTIDE SEQUENCE [LARGE SCALE GENOMIC DNA]</scope>
    <source>
        <strain evidence="1 2">SOD</strain>
    </source>
</reference>
<dbReference type="AlphaFoldDB" id="A0A430HJW5"/>
<evidence type="ECO:0000313" key="2">
    <source>
        <dbReference type="Proteomes" id="UP000278085"/>
    </source>
</evidence>